<dbReference type="PANTHER" id="PTHR24148:SF81">
    <property type="entry name" value="HETEROKARYON INCOMPATIBILITY DOMAIN-CONTAINING PROTEIN"/>
    <property type="match status" value="1"/>
</dbReference>
<name>A0A9P8XS92_9PEZI</name>
<accession>A0A9P8XS92</accession>
<dbReference type="GeneID" id="70180549"/>
<evidence type="ECO:0000313" key="3">
    <source>
        <dbReference type="Proteomes" id="UP000756346"/>
    </source>
</evidence>
<protein>
    <recommendedName>
        <fullName evidence="1">Heterokaryon incompatibility domain-containing protein</fullName>
    </recommendedName>
</protein>
<dbReference type="Proteomes" id="UP000756346">
    <property type="component" value="Unassembled WGS sequence"/>
</dbReference>
<dbReference type="RefSeq" id="XP_046004396.1">
    <property type="nucleotide sequence ID" value="XM_046151003.1"/>
</dbReference>
<dbReference type="InterPro" id="IPR052895">
    <property type="entry name" value="HetReg/Transcr_Mod"/>
</dbReference>
<evidence type="ECO:0000313" key="2">
    <source>
        <dbReference type="EMBL" id="KAH7010911.1"/>
    </source>
</evidence>
<proteinExistence type="predicted"/>
<dbReference type="OrthoDB" id="194358at2759"/>
<gene>
    <name evidence="2" type="ORF">B0I36DRAFT_257213</name>
</gene>
<keyword evidence="3" id="KW-1185">Reference proteome</keyword>
<dbReference type="InterPro" id="IPR010730">
    <property type="entry name" value="HET"/>
</dbReference>
<comment type="caution">
    <text evidence="2">The sequence shown here is derived from an EMBL/GenBank/DDBJ whole genome shotgun (WGS) entry which is preliminary data.</text>
</comment>
<feature type="domain" description="Heterokaryon incompatibility" evidence="1">
    <location>
        <begin position="7"/>
        <end position="89"/>
    </location>
</feature>
<dbReference type="EMBL" id="JAGTJQ010000016">
    <property type="protein sequence ID" value="KAH7010911.1"/>
    <property type="molecule type" value="Genomic_DNA"/>
</dbReference>
<evidence type="ECO:0000259" key="1">
    <source>
        <dbReference type="Pfam" id="PF06985"/>
    </source>
</evidence>
<dbReference type="AlphaFoldDB" id="A0A9P8XS92"/>
<sequence>MGNDGLLFADALCIDQASPPELQKQLPLIPMVYEKAAQIIVWLGRDGRRPSRRTPVRSAQRVGIGLHELQPHVLRHITSNPYWTRLFVVPELILA</sequence>
<reference evidence="2" key="1">
    <citation type="journal article" date="2021" name="Nat. Commun.">
        <title>Genetic determinants of endophytism in the Arabidopsis root mycobiome.</title>
        <authorList>
            <person name="Mesny F."/>
            <person name="Miyauchi S."/>
            <person name="Thiergart T."/>
            <person name="Pickel B."/>
            <person name="Atanasova L."/>
            <person name="Karlsson M."/>
            <person name="Huettel B."/>
            <person name="Barry K.W."/>
            <person name="Haridas S."/>
            <person name="Chen C."/>
            <person name="Bauer D."/>
            <person name="Andreopoulos W."/>
            <person name="Pangilinan J."/>
            <person name="LaButti K."/>
            <person name="Riley R."/>
            <person name="Lipzen A."/>
            <person name="Clum A."/>
            <person name="Drula E."/>
            <person name="Henrissat B."/>
            <person name="Kohler A."/>
            <person name="Grigoriev I.V."/>
            <person name="Martin F.M."/>
            <person name="Hacquard S."/>
        </authorList>
    </citation>
    <scope>NUCLEOTIDE SEQUENCE</scope>
    <source>
        <strain evidence="2">MPI-CAGE-CH-0230</strain>
    </source>
</reference>
<feature type="non-terminal residue" evidence="2">
    <location>
        <position position="95"/>
    </location>
</feature>
<dbReference type="Pfam" id="PF06985">
    <property type="entry name" value="HET"/>
    <property type="match status" value="1"/>
</dbReference>
<dbReference type="PANTHER" id="PTHR24148">
    <property type="entry name" value="ANKYRIN REPEAT DOMAIN-CONTAINING PROTEIN 39 HOMOLOG-RELATED"/>
    <property type="match status" value="1"/>
</dbReference>
<organism evidence="2 3">
    <name type="scientific">Microdochium trichocladiopsis</name>
    <dbReference type="NCBI Taxonomy" id="1682393"/>
    <lineage>
        <taxon>Eukaryota</taxon>
        <taxon>Fungi</taxon>
        <taxon>Dikarya</taxon>
        <taxon>Ascomycota</taxon>
        <taxon>Pezizomycotina</taxon>
        <taxon>Sordariomycetes</taxon>
        <taxon>Xylariomycetidae</taxon>
        <taxon>Xylariales</taxon>
        <taxon>Microdochiaceae</taxon>
        <taxon>Microdochium</taxon>
    </lineage>
</organism>